<dbReference type="PANTHER" id="PTHR31727">
    <property type="entry name" value="OLEOYL-ACYL CARRIER PROTEIN THIOESTERASE 1, CHLOROPLASTIC"/>
    <property type="match status" value="1"/>
</dbReference>
<dbReference type="PANTHER" id="PTHR31727:SF6">
    <property type="entry name" value="OLEOYL-ACYL CARRIER PROTEIN THIOESTERASE 1, CHLOROPLASTIC"/>
    <property type="match status" value="1"/>
</dbReference>
<evidence type="ECO:0000256" key="3">
    <source>
        <dbReference type="ARBA" id="ARBA00022801"/>
    </source>
</evidence>
<proteinExistence type="inferred from homology"/>
<protein>
    <submittedName>
        <fullName evidence="10">Acyl-ACP thioesterase</fullName>
    </submittedName>
</protein>
<evidence type="ECO:0000256" key="4">
    <source>
        <dbReference type="ARBA" id="ARBA00022832"/>
    </source>
</evidence>
<sequence length="252" mass="29471">MNNYFDKEYDLRYFEMNKFGEASSTTMLTLLEETAAEHCYAIGHSLLDLEKQNIGWVLVSGVMELDYYPVYKDKITIRTWLSSYSTIKGVRENIIYNAAGEIIGRAKGLWVFFDIAKRRPIPILDVFKEKWSFCKTQSIEHNINRKIAPIQNHLPINKFKVNRFDVDTNKHVNNIKYLHWLMESVPEEISNNYDLHAIDGRFIAEAQYGDVILTFTADENEKDTFLHTIRTEGDQKVCATAKTIWKKRNELE</sequence>
<keyword evidence="11" id="KW-1185">Reference proteome</keyword>
<dbReference type="GO" id="GO:0016297">
    <property type="term" value="F:fatty acyl-[ACP] hydrolase activity"/>
    <property type="evidence" value="ECO:0007669"/>
    <property type="project" value="InterPro"/>
</dbReference>
<evidence type="ECO:0000256" key="5">
    <source>
        <dbReference type="ARBA" id="ARBA00022946"/>
    </source>
</evidence>
<organism evidence="10 11">
    <name type="scientific">Putridiphycobacter roseus</name>
    <dbReference type="NCBI Taxonomy" id="2219161"/>
    <lineage>
        <taxon>Bacteria</taxon>
        <taxon>Pseudomonadati</taxon>
        <taxon>Bacteroidota</taxon>
        <taxon>Flavobacteriia</taxon>
        <taxon>Flavobacteriales</taxon>
        <taxon>Crocinitomicaceae</taxon>
        <taxon>Putridiphycobacter</taxon>
    </lineage>
</organism>
<keyword evidence="4" id="KW-0276">Fatty acid metabolism</keyword>
<keyword evidence="6" id="KW-0443">Lipid metabolism</keyword>
<dbReference type="Gene3D" id="3.10.129.10">
    <property type="entry name" value="Hotdog Thioesterase"/>
    <property type="match status" value="1"/>
</dbReference>
<name>A0A2W1N351_9FLAO</name>
<evidence type="ECO:0000313" key="10">
    <source>
        <dbReference type="EMBL" id="PZE17441.1"/>
    </source>
</evidence>
<dbReference type="InterPro" id="IPR002864">
    <property type="entry name" value="Acyl-ACP_thioesterase_NHD"/>
</dbReference>
<evidence type="ECO:0000259" key="9">
    <source>
        <dbReference type="Pfam" id="PF20791"/>
    </source>
</evidence>
<comment type="similarity">
    <text evidence="1">Belongs to the acyl-ACP thioesterase family.</text>
</comment>
<reference evidence="10 11" key="1">
    <citation type="submission" date="2018-06" db="EMBL/GenBank/DDBJ databases">
        <title>The draft genome sequence of Crocinitomix sp. SM1701.</title>
        <authorList>
            <person name="Zhang X."/>
        </authorList>
    </citation>
    <scope>NUCLEOTIDE SEQUENCE [LARGE SCALE GENOMIC DNA]</scope>
    <source>
        <strain evidence="10 11">SM1701</strain>
    </source>
</reference>
<keyword evidence="3" id="KW-0378">Hydrolase</keyword>
<dbReference type="Pfam" id="PF01643">
    <property type="entry name" value="Acyl-ACP_TE"/>
    <property type="match status" value="1"/>
</dbReference>
<gene>
    <name evidence="10" type="ORF">DNU06_08960</name>
</gene>
<dbReference type="CDD" id="cd00586">
    <property type="entry name" value="4HBT"/>
    <property type="match status" value="1"/>
</dbReference>
<evidence type="ECO:0000256" key="7">
    <source>
        <dbReference type="ARBA" id="ARBA00023160"/>
    </source>
</evidence>
<comment type="caution">
    <text evidence="10">The sequence shown here is derived from an EMBL/GenBank/DDBJ whole genome shotgun (WGS) entry which is preliminary data.</text>
</comment>
<dbReference type="AlphaFoldDB" id="A0A2W1N351"/>
<dbReference type="OrthoDB" id="9801517at2"/>
<evidence type="ECO:0000256" key="6">
    <source>
        <dbReference type="ARBA" id="ARBA00023098"/>
    </source>
</evidence>
<feature type="domain" description="Acyl-ACP thioesterase N-terminal hotdog" evidence="8">
    <location>
        <begin position="3"/>
        <end position="126"/>
    </location>
</feature>
<keyword evidence="2" id="KW-0444">Lipid biosynthesis</keyword>
<evidence type="ECO:0000313" key="11">
    <source>
        <dbReference type="Proteomes" id="UP000249248"/>
    </source>
</evidence>
<feature type="domain" description="Acyl-ACP thioesterase-like C-terminal" evidence="9">
    <location>
        <begin position="156"/>
        <end position="247"/>
    </location>
</feature>
<dbReference type="InterPro" id="IPR049427">
    <property type="entry name" value="Acyl-ACP_TE_C"/>
</dbReference>
<keyword evidence="5" id="KW-0809">Transit peptide</keyword>
<accession>A0A2W1N351</accession>
<dbReference type="SUPFAM" id="SSF54637">
    <property type="entry name" value="Thioesterase/thiol ester dehydrase-isomerase"/>
    <property type="match status" value="2"/>
</dbReference>
<evidence type="ECO:0000259" key="8">
    <source>
        <dbReference type="Pfam" id="PF01643"/>
    </source>
</evidence>
<dbReference type="Pfam" id="PF20791">
    <property type="entry name" value="Acyl-ACP_TE_C"/>
    <property type="match status" value="1"/>
</dbReference>
<evidence type="ECO:0000256" key="2">
    <source>
        <dbReference type="ARBA" id="ARBA00022516"/>
    </source>
</evidence>
<dbReference type="InterPro" id="IPR045023">
    <property type="entry name" value="FATA/B"/>
</dbReference>
<dbReference type="EMBL" id="QKSB01000004">
    <property type="protein sequence ID" value="PZE17441.1"/>
    <property type="molecule type" value="Genomic_DNA"/>
</dbReference>
<dbReference type="Proteomes" id="UP000249248">
    <property type="component" value="Unassembled WGS sequence"/>
</dbReference>
<evidence type="ECO:0000256" key="1">
    <source>
        <dbReference type="ARBA" id="ARBA00006500"/>
    </source>
</evidence>
<keyword evidence="7" id="KW-0275">Fatty acid biosynthesis</keyword>
<dbReference type="GO" id="GO:0000036">
    <property type="term" value="F:acyl carrier activity"/>
    <property type="evidence" value="ECO:0007669"/>
    <property type="project" value="TreeGrafter"/>
</dbReference>
<dbReference type="InterPro" id="IPR029069">
    <property type="entry name" value="HotDog_dom_sf"/>
</dbReference>